<dbReference type="SUPFAM" id="SSF50978">
    <property type="entry name" value="WD40 repeat-like"/>
    <property type="match status" value="1"/>
</dbReference>
<dbReference type="PANTHER" id="PTHR14381:SF1">
    <property type="entry name" value="F-BOX_WD REPEAT-CONTAINING PROTEIN 4"/>
    <property type="match status" value="1"/>
</dbReference>
<sequence>MKLIDLNIDCLLRIFKYLSERELIILCEANNYLKAVIDQNIFYTLTKDLLLCGHRNKPCVELRNPTQLSYLRRLQIARNWLKGVYVERHYYHHAQMFASKLWLDSDALYITHANYLRKYRRAGPEALLRRYEEEISTHTLSDISDFVKKQDTIFAGRVCGTCFVKDADDITEEPMHHAKEYLYCVDFVDDVYATSTDNCCKLWKRSKEFGLSHFDLFMRLEHSFKSMKLSNDGQWLYGGLYTDTGRRALRAIHVESGEELVFNSNTISIYDLKLKDDQVIFTANFDTTFRMFDRRTDRDVSIWEDPFDSSIYCLEYDGLYAVLCGAKHHSRVNLYDIRVPGKYIQLYFPGRNTGRQQYRTSPVYSLACDSQYLFVATDHNLRVFDFGTNYAVQRDYSDFLDSIR</sequence>
<gene>
    <name evidence="1" type="ORF">AWZ03_011444</name>
</gene>
<evidence type="ECO:0000313" key="1">
    <source>
        <dbReference type="EMBL" id="TDG42112.1"/>
    </source>
</evidence>
<dbReference type="OMA" id="LTHFDMV"/>
<dbReference type="PANTHER" id="PTHR14381">
    <property type="entry name" value="DACTYLIN"/>
    <property type="match status" value="1"/>
</dbReference>
<comment type="caution">
    <text evidence="1">The sequence shown here is derived from an EMBL/GenBank/DDBJ whole genome shotgun (WGS) entry which is preliminary data.</text>
</comment>
<dbReference type="InterPro" id="IPR015943">
    <property type="entry name" value="WD40/YVTN_repeat-like_dom_sf"/>
</dbReference>
<name>A0A484B1H5_DRONA</name>
<dbReference type="STRING" id="7232.A0A484B1H5"/>
<dbReference type="Proteomes" id="UP000295192">
    <property type="component" value="Unassembled WGS sequence"/>
</dbReference>
<organism evidence="1 2">
    <name type="scientific">Drosophila navojoa</name>
    <name type="common">Fruit fly</name>
    <dbReference type="NCBI Taxonomy" id="7232"/>
    <lineage>
        <taxon>Eukaryota</taxon>
        <taxon>Metazoa</taxon>
        <taxon>Ecdysozoa</taxon>
        <taxon>Arthropoda</taxon>
        <taxon>Hexapoda</taxon>
        <taxon>Insecta</taxon>
        <taxon>Pterygota</taxon>
        <taxon>Neoptera</taxon>
        <taxon>Endopterygota</taxon>
        <taxon>Diptera</taxon>
        <taxon>Brachycera</taxon>
        <taxon>Muscomorpha</taxon>
        <taxon>Ephydroidea</taxon>
        <taxon>Drosophilidae</taxon>
        <taxon>Drosophila</taxon>
    </lineage>
</organism>
<dbReference type="GO" id="GO:0031146">
    <property type="term" value="P:SCF-dependent proteasomal ubiquitin-dependent protein catabolic process"/>
    <property type="evidence" value="ECO:0007669"/>
    <property type="project" value="TreeGrafter"/>
</dbReference>
<reference evidence="1 2" key="1">
    <citation type="journal article" date="2019" name="J. Hered.">
        <title>An Improved Genome Assembly for Drosophila navojoa, the Basal Species in the mojavensis Cluster.</title>
        <authorList>
            <person name="Vanderlinde T."/>
            <person name="Dupim E.G."/>
            <person name="Nazario-Yepiz N.O."/>
            <person name="Carvalho A.B."/>
        </authorList>
    </citation>
    <scope>NUCLEOTIDE SEQUENCE [LARGE SCALE GENOMIC DNA]</scope>
    <source>
        <strain evidence="1">Navoj_Jal97</strain>
        <tissue evidence="1">Whole organism</tissue>
    </source>
</reference>
<dbReference type="InterPro" id="IPR036322">
    <property type="entry name" value="WD40_repeat_dom_sf"/>
</dbReference>
<dbReference type="AlphaFoldDB" id="A0A484B1H5"/>
<proteinExistence type="predicted"/>
<dbReference type="InterPro" id="IPR052301">
    <property type="entry name" value="SCF_F-box/WD-repeat"/>
</dbReference>
<dbReference type="GO" id="GO:0019005">
    <property type="term" value="C:SCF ubiquitin ligase complex"/>
    <property type="evidence" value="ECO:0007669"/>
    <property type="project" value="TreeGrafter"/>
</dbReference>
<protein>
    <recommendedName>
        <fullName evidence="3">F-box domain-containing protein</fullName>
    </recommendedName>
</protein>
<dbReference type="Gene3D" id="2.130.10.10">
    <property type="entry name" value="YVTN repeat-like/Quinoprotein amine dehydrogenase"/>
    <property type="match status" value="1"/>
</dbReference>
<evidence type="ECO:0008006" key="3">
    <source>
        <dbReference type="Google" id="ProtNLM"/>
    </source>
</evidence>
<accession>A0A484B1H5</accession>
<evidence type="ECO:0000313" key="2">
    <source>
        <dbReference type="Proteomes" id="UP000295192"/>
    </source>
</evidence>
<dbReference type="EMBL" id="LSRL02000267">
    <property type="protein sequence ID" value="TDG42112.1"/>
    <property type="molecule type" value="Genomic_DNA"/>
</dbReference>
<keyword evidence="2" id="KW-1185">Reference proteome</keyword>
<dbReference type="OrthoDB" id="435188at2759"/>